<reference evidence="13" key="1">
    <citation type="journal article" date="2005" name="PLoS Biol.">
        <title>The genomes of Oryza sativa: a history of duplications.</title>
        <authorList>
            <person name="Yu J."/>
            <person name="Wang J."/>
            <person name="Lin W."/>
            <person name="Li S."/>
            <person name="Li H."/>
            <person name="Zhou J."/>
            <person name="Ni P."/>
            <person name="Dong W."/>
            <person name="Hu S."/>
            <person name="Zeng C."/>
            <person name="Zhang J."/>
            <person name="Zhang Y."/>
            <person name="Li R."/>
            <person name="Xu Z."/>
            <person name="Li S."/>
            <person name="Li X."/>
            <person name="Zheng H."/>
            <person name="Cong L."/>
            <person name="Lin L."/>
            <person name="Yin J."/>
            <person name="Geng J."/>
            <person name="Li G."/>
            <person name="Shi J."/>
            <person name="Liu J."/>
            <person name="Lv H."/>
            <person name="Li J."/>
            <person name="Wang J."/>
            <person name="Deng Y."/>
            <person name="Ran L."/>
            <person name="Shi X."/>
            <person name="Wang X."/>
            <person name="Wu Q."/>
            <person name="Li C."/>
            <person name="Ren X."/>
            <person name="Wang J."/>
            <person name="Wang X."/>
            <person name="Li D."/>
            <person name="Liu D."/>
            <person name="Zhang X."/>
            <person name="Ji Z."/>
            <person name="Zhao W."/>
            <person name="Sun Y."/>
            <person name="Zhang Z."/>
            <person name="Bao J."/>
            <person name="Han Y."/>
            <person name="Dong L."/>
            <person name="Ji J."/>
            <person name="Chen P."/>
            <person name="Wu S."/>
            <person name="Liu J."/>
            <person name="Xiao Y."/>
            <person name="Bu D."/>
            <person name="Tan J."/>
            <person name="Yang L."/>
            <person name="Ye C."/>
            <person name="Zhang J."/>
            <person name="Xu J."/>
            <person name="Zhou Y."/>
            <person name="Yu Y."/>
            <person name="Zhang B."/>
            <person name="Zhuang S."/>
            <person name="Wei H."/>
            <person name="Liu B."/>
            <person name="Lei M."/>
            <person name="Yu H."/>
            <person name="Li Y."/>
            <person name="Xu H."/>
            <person name="Wei S."/>
            <person name="He X."/>
            <person name="Fang L."/>
            <person name="Zhang Z."/>
            <person name="Zhang Y."/>
            <person name="Huang X."/>
            <person name="Su Z."/>
            <person name="Tong W."/>
            <person name="Li J."/>
            <person name="Tong Z."/>
            <person name="Li S."/>
            <person name="Ye J."/>
            <person name="Wang L."/>
            <person name="Fang L."/>
            <person name="Lei T."/>
            <person name="Chen C."/>
            <person name="Chen H."/>
            <person name="Xu Z."/>
            <person name="Li H."/>
            <person name="Huang H."/>
            <person name="Zhang F."/>
            <person name="Xu H."/>
            <person name="Li N."/>
            <person name="Zhao C."/>
            <person name="Li S."/>
            <person name="Dong L."/>
            <person name="Huang Y."/>
            <person name="Li L."/>
            <person name="Xi Y."/>
            <person name="Qi Q."/>
            <person name="Li W."/>
            <person name="Zhang B."/>
            <person name="Hu W."/>
            <person name="Zhang Y."/>
            <person name="Tian X."/>
            <person name="Jiao Y."/>
            <person name="Liang X."/>
            <person name="Jin J."/>
            <person name="Gao L."/>
            <person name="Zheng W."/>
            <person name="Hao B."/>
            <person name="Liu S."/>
            <person name="Wang W."/>
            <person name="Yuan L."/>
            <person name="Cao M."/>
            <person name="McDermott J."/>
            <person name="Samudrala R."/>
            <person name="Wang J."/>
            <person name="Wong G.K."/>
            <person name="Yang H."/>
        </authorList>
    </citation>
    <scope>NUCLEOTIDE SEQUENCE [LARGE SCALE GENOMIC DNA]</scope>
</reference>
<dbReference type="PANTHER" id="PTHR47989:SF65">
    <property type="entry name" value="PROTEIN KINASE DOMAIN-CONTAINING PROTEIN"/>
    <property type="match status" value="1"/>
</dbReference>
<comment type="similarity">
    <text evidence="10">Belongs to the protein kinase superfamily.</text>
</comment>
<feature type="binding site" evidence="9">
    <location>
        <position position="100"/>
    </location>
    <ligand>
        <name>ATP</name>
        <dbReference type="ChEBI" id="CHEBI:30616"/>
    </ligand>
</feature>
<dbReference type="Pfam" id="PF00069">
    <property type="entry name" value="Pkinase"/>
    <property type="match status" value="1"/>
</dbReference>
<evidence type="ECO:0000256" key="1">
    <source>
        <dbReference type="ARBA" id="ARBA00004167"/>
    </source>
</evidence>
<dbReference type="SUPFAM" id="SSF56112">
    <property type="entry name" value="Protein kinase-like (PK-like)"/>
    <property type="match status" value="1"/>
</dbReference>
<dbReference type="InterPro" id="IPR000719">
    <property type="entry name" value="Prot_kinase_dom"/>
</dbReference>
<keyword evidence="3" id="KW-0597">Phosphoprotein</keyword>
<keyword evidence="5 9" id="KW-0547">Nucleotide-binding</keyword>
<evidence type="ECO:0000256" key="7">
    <source>
        <dbReference type="ARBA" id="ARBA00022840"/>
    </source>
</evidence>
<evidence type="ECO:0000256" key="2">
    <source>
        <dbReference type="ARBA" id="ARBA00022527"/>
    </source>
</evidence>
<dbReference type="AlphaFoldDB" id="B9EUN8"/>
<evidence type="ECO:0000256" key="11">
    <source>
        <dbReference type="SAM" id="Phobius"/>
    </source>
</evidence>
<dbReference type="GO" id="GO:0004674">
    <property type="term" value="F:protein serine/threonine kinase activity"/>
    <property type="evidence" value="ECO:0007669"/>
    <property type="project" value="UniProtKB-KW"/>
</dbReference>
<dbReference type="InterPro" id="IPR008271">
    <property type="entry name" value="Ser/Thr_kinase_AS"/>
</dbReference>
<dbReference type="Gene3D" id="3.30.200.20">
    <property type="entry name" value="Phosphorylase Kinase, domain 1"/>
    <property type="match status" value="1"/>
</dbReference>
<keyword evidence="11" id="KW-0472">Membrane</keyword>
<evidence type="ECO:0000259" key="12">
    <source>
        <dbReference type="PROSITE" id="PS50011"/>
    </source>
</evidence>
<keyword evidence="8" id="KW-0675">Receptor</keyword>
<organism evidence="13">
    <name type="scientific">Oryza sativa subsp. japonica</name>
    <name type="common">Rice</name>
    <dbReference type="NCBI Taxonomy" id="39947"/>
    <lineage>
        <taxon>Eukaryota</taxon>
        <taxon>Viridiplantae</taxon>
        <taxon>Streptophyta</taxon>
        <taxon>Embryophyta</taxon>
        <taxon>Tracheophyta</taxon>
        <taxon>Spermatophyta</taxon>
        <taxon>Magnoliopsida</taxon>
        <taxon>Liliopsida</taxon>
        <taxon>Poales</taxon>
        <taxon>Poaceae</taxon>
        <taxon>BOP clade</taxon>
        <taxon>Oryzoideae</taxon>
        <taxon>Oryzeae</taxon>
        <taxon>Oryzinae</taxon>
        <taxon>Oryza</taxon>
        <taxon>Oryza sativa</taxon>
    </lineage>
</organism>
<name>B9EUN8_ORYSJ</name>
<feature type="domain" description="Protein kinase" evidence="12">
    <location>
        <begin position="71"/>
        <end position="367"/>
    </location>
</feature>
<evidence type="ECO:0000256" key="4">
    <source>
        <dbReference type="ARBA" id="ARBA00022679"/>
    </source>
</evidence>
<keyword evidence="6" id="KW-0418">Kinase</keyword>
<dbReference type="PROSITE" id="PS50011">
    <property type="entry name" value="PROTEIN_KINASE_DOM"/>
    <property type="match status" value="1"/>
</dbReference>
<accession>B9EUN8</accession>
<protein>
    <recommendedName>
        <fullName evidence="12">Protein kinase domain-containing protein</fullName>
    </recommendedName>
</protein>
<dbReference type="PROSITE" id="PS00107">
    <property type="entry name" value="PROTEIN_KINASE_ATP"/>
    <property type="match status" value="1"/>
</dbReference>
<keyword evidence="4" id="KW-0808">Transferase</keyword>
<gene>
    <name evidence="13" type="ORF">OsJ_01093</name>
</gene>
<dbReference type="GO" id="GO:0005524">
    <property type="term" value="F:ATP binding"/>
    <property type="evidence" value="ECO:0007669"/>
    <property type="project" value="UniProtKB-UniRule"/>
</dbReference>
<keyword evidence="2 10" id="KW-0723">Serine/threonine-protein kinase</keyword>
<evidence type="ECO:0000256" key="6">
    <source>
        <dbReference type="ARBA" id="ARBA00022777"/>
    </source>
</evidence>
<comment type="subcellular location">
    <subcellularLocation>
        <location evidence="1">Membrane</location>
        <topology evidence="1">Single-pass membrane protein</topology>
    </subcellularLocation>
</comment>
<reference evidence="13" key="2">
    <citation type="submission" date="2008-12" db="EMBL/GenBank/DDBJ databases">
        <title>Improved gene annotation of the rice (Oryza sativa) genomes.</title>
        <authorList>
            <person name="Wang J."/>
            <person name="Li R."/>
            <person name="Fan W."/>
            <person name="Huang Q."/>
            <person name="Zhang J."/>
            <person name="Zhou Y."/>
            <person name="Hu Y."/>
            <person name="Zi S."/>
            <person name="Li J."/>
            <person name="Ni P."/>
            <person name="Zheng H."/>
            <person name="Zhang Y."/>
            <person name="Zhao M."/>
            <person name="Hao Q."/>
            <person name="McDermott J."/>
            <person name="Samudrala R."/>
            <person name="Kristiansen K."/>
            <person name="Wong G.K.-S."/>
        </authorList>
    </citation>
    <scope>NUCLEOTIDE SEQUENCE</scope>
</reference>
<keyword evidence="11" id="KW-1133">Transmembrane helix</keyword>
<dbReference type="FunFam" id="1.10.510.10:FF:000146">
    <property type="entry name" value="LRR receptor-like serine/threonine-protein kinase IOS1"/>
    <property type="match status" value="1"/>
</dbReference>
<evidence type="ECO:0000256" key="9">
    <source>
        <dbReference type="PROSITE-ProRule" id="PRU10141"/>
    </source>
</evidence>
<evidence type="ECO:0000256" key="8">
    <source>
        <dbReference type="ARBA" id="ARBA00023170"/>
    </source>
</evidence>
<dbReference type="PROSITE" id="PS00108">
    <property type="entry name" value="PROTEIN_KINASE_ST"/>
    <property type="match status" value="1"/>
</dbReference>
<dbReference type="FunFam" id="3.30.200.20:FF:000434">
    <property type="entry name" value="Receptor-like serine/threonine-protein kinase"/>
    <property type="match status" value="1"/>
</dbReference>
<keyword evidence="7 9" id="KW-0067">ATP-binding</keyword>
<dbReference type="PANTHER" id="PTHR47989">
    <property type="entry name" value="OS01G0750732 PROTEIN"/>
    <property type="match status" value="1"/>
</dbReference>
<dbReference type="SMART" id="SM00220">
    <property type="entry name" value="S_TKc"/>
    <property type="match status" value="1"/>
</dbReference>
<evidence type="ECO:0000256" key="3">
    <source>
        <dbReference type="ARBA" id="ARBA00022553"/>
    </source>
</evidence>
<dbReference type="EMBL" id="CM000138">
    <property type="protein sequence ID" value="EEE54230.1"/>
    <property type="molecule type" value="Genomic_DNA"/>
</dbReference>
<dbReference type="InterPro" id="IPR011009">
    <property type="entry name" value="Kinase-like_dom_sf"/>
</dbReference>
<sequence length="367" mass="40991">MHTTMVALYITICSILFIVSKMLISFLLYKKWARKKRIIENSLTGGKMVMFRSAAMQSLSPKSFLTMIMGLSNKDIIGSGGYGTVYRLSVGEKAAFAVKKLSRGSAEMDRGFERELDTMGDIKHRNIVPLCGYYAAPHFNLLIYELMPNGSLDTILHGKEETRRALGWEARHKIAAGVARGLAYLHHDCIPHVIHRDIKSSNILLDHNMEARVSDFGLATLMKPNHSHVTTVVAGTFGYLAPEYFETGRATTKGDVYSYGVVLLELLTGMRPTDESFLENGTRLVTWCFVAETDHSLAVTNHHQVKETMEEKREEHAVDSALESSFPAEEVKLVFKVADKCLESEPCNRPTMAEVVKLLEQAKNTTA</sequence>
<evidence type="ECO:0000256" key="10">
    <source>
        <dbReference type="RuleBase" id="RU000304"/>
    </source>
</evidence>
<dbReference type="Gene3D" id="1.10.510.10">
    <property type="entry name" value="Transferase(Phosphotransferase) domain 1"/>
    <property type="match status" value="1"/>
</dbReference>
<evidence type="ECO:0000313" key="13">
    <source>
        <dbReference type="EMBL" id="EEE54230.1"/>
    </source>
</evidence>
<dbReference type="GO" id="GO:0016020">
    <property type="term" value="C:membrane"/>
    <property type="evidence" value="ECO:0007669"/>
    <property type="project" value="UniProtKB-SubCell"/>
</dbReference>
<keyword evidence="11" id="KW-0812">Transmembrane</keyword>
<evidence type="ECO:0000256" key="5">
    <source>
        <dbReference type="ARBA" id="ARBA00022741"/>
    </source>
</evidence>
<dbReference type="InterPro" id="IPR017441">
    <property type="entry name" value="Protein_kinase_ATP_BS"/>
</dbReference>
<feature type="transmembrane region" description="Helical" evidence="11">
    <location>
        <begin position="6"/>
        <end position="29"/>
    </location>
</feature>
<proteinExistence type="inferred from homology"/>
<dbReference type="Proteomes" id="UP000007752">
    <property type="component" value="Chromosome 1"/>
</dbReference>